<keyword evidence="13 20" id="KW-0472">Membrane</keyword>
<evidence type="ECO:0000256" key="14">
    <source>
        <dbReference type="ARBA" id="ARBA00023157"/>
    </source>
</evidence>
<evidence type="ECO:0000256" key="7">
    <source>
        <dbReference type="ARBA" id="ARBA00022729"/>
    </source>
</evidence>
<dbReference type="InterPro" id="IPR024171">
    <property type="entry name" value="SRK-like_kinase"/>
</dbReference>
<keyword evidence="5 19" id="KW-0808">Transferase</keyword>
<dbReference type="GO" id="GO:0030246">
    <property type="term" value="F:carbohydrate binding"/>
    <property type="evidence" value="ECO:0007669"/>
    <property type="project" value="UniProtKB-KW"/>
</dbReference>
<feature type="chain" id="PRO_5015163939" description="Receptor-like serine/threonine-protein kinase" evidence="21">
    <location>
        <begin position="24"/>
        <end position="810"/>
    </location>
</feature>
<dbReference type="PANTHER" id="PTHR27002">
    <property type="entry name" value="RECEPTOR-LIKE SERINE/THREONINE-PROTEIN KINASE SD1-8"/>
    <property type="match status" value="1"/>
</dbReference>
<evidence type="ECO:0000256" key="16">
    <source>
        <dbReference type="ARBA" id="ARBA00023180"/>
    </source>
</evidence>
<evidence type="ECO:0000313" key="25">
    <source>
        <dbReference type="EMBL" id="PPR83504.1"/>
    </source>
</evidence>
<dbReference type="Gene3D" id="1.10.510.10">
    <property type="entry name" value="Transferase(Phosphotransferase) domain 1"/>
    <property type="match status" value="1"/>
</dbReference>
<dbReference type="Pfam" id="PF07714">
    <property type="entry name" value="PK_Tyr_Ser-Thr"/>
    <property type="match status" value="1"/>
</dbReference>
<evidence type="ECO:0000256" key="11">
    <source>
        <dbReference type="ARBA" id="ARBA00022840"/>
    </source>
</evidence>
<dbReference type="InterPro" id="IPR011009">
    <property type="entry name" value="Kinase-like_dom_sf"/>
</dbReference>
<dbReference type="SMART" id="SM00220">
    <property type="entry name" value="S_TKc"/>
    <property type="match status" value="1"/>
</dbReference>
<keyword evidence="16" id="KW-0325">Glycoprotein</keyword>
<evidence type="ECO:0000259" key="24">
    <source>
        <dbReference type="PROSITE" id="PS50948"/>
    </source>
</evidence>
<keyword evidence="7 21" id="KW-0732">Signal</keyword>
<keyword evidence="4" id="KW-0597">Phosphoprotein</keyword>
<dbReference type="FunFam" id="2.90.10.10:FF:000009">
    <property type="entry name" value="Receptor-like serine/threonine-protein kinase SD1-8"/>
    <property type="match status" value="1"/>
</dbReference>
<keyword evidence="12 20" id="KW-1133">Transmembrane helix</keyword>
<evidence type="ECO:0000256" key="20">
    <source>
        <dbReference type="SAM" id="Phobius"/>
    </source>
</evidence>
<feature type="domain" description="Apple" evidence="24">
    <location>
        <begin position="308"/>
        <end position="389"/>
    </location>
</feature>
<keyword evidence="10 19" id="KW-0418">Kinase</keyword>
<keyword evidence="2" id="KW-1003">Cell membrane</keyword>
<proteinExistence type="inferred from homology"/>
<dbReference type="OrthoDB" id="4062651at2759"/>
<dbReference type="PROSITE" id="PS00108">
    <property type="entry name" value="PROTEIN_KINASE_ST"/>
    <property type="match status" value="1"/>
</dbReference>
<dbReference type="InterPro" id="IPR001480">
    <property type="entry name" value="Bulb-type_lectin_dom"/>
</dbReference>
<keyword evidence="15" id="KW-0675">Receptor</keyword>
<dbReference type="Pfam" id="PF01453">
    <property type="entry name" value="B_lectin"/>
    <property type="match status" value="1"/>
</dbReference>
<evidence type="ECO:0000313" key="26">
    <source>
        <dbReference type="Proteomes" id="UP000239757"/>
    </source>
</evidence>
<dbReference type="GO" id="GO:0005886">
    <property type="term" value="C:plasma membrane"/>
    <property type="evidence" value="ECO:0007669"/>
    <property type="project" value="UniProtKB-SubCell"/>
</dbReference>
<keyword evidence="11 19" id="KW-0067">ATP-binding</keyword>
<keyword evidence="6 20" id="KW-0812">Transmembrane</keyword>
<dbReference type="CDD" id="cd14066">
    <property type="entry name" value="STKc_IRAK"/>
    <property type="match status" value="1"/>
</dbReference>
<dbReference type="PANTHER" id="PTHR27002:SF926">
    <property type="entry name" value="OS07G0535800 PROTEIN"/>
    <property type="match status" value="1"/>
</dbReference>
<dbReference type="Gene3D" id="2.90.10.10">
    <property type="entry name" value="Bulb-type lectin domain"/>
    <property type="match status" value="1"/>
</dbReference>
<name>A0A2P5VXE2_GOSBA</name>
<evidence type="ECO:0000259" key="23">
    <source>
        <dbReference type="PROSITE" id="PS50927"/>
    </source>
</evidence>
<dbReference type="PROSITE" id="PS50011">
    <property type="entry name" value="PROTEIN_KINASE_DOM"/>
    <property type="match status" value="1"/>
</dbReference>
<accession>A0A2P5VXE2</accession>
<evidence type="ECO:0000256" key="18">
    <source>
        <dbReference type="ARBA" id="ARBA00048679"/>
    </source>
</evidence>
<sequence>MGNKRRQLIFLISSFTCIICVSSSGVETDTLAAGQELKDAESGYLISAGGTFRLGFFSPGSSNNRYLGMWYNQPQPADRKAVWVANRDNPLFDKSGILTIDEVGSLKVSHGGGSPFVLSSPARTAGNVSATLLDSGNFILRELSSDGSTKRILWQSFDYPTDTLLPGMKLGINLKTGHNWSLSSWISDAVPATGSFTLGVDRSGASQWIISWKGKPYWTSGLWRNRDKHFDLAPELSNESDHHFSYTENEEERYFSFSTNKNHSMSGYSITSSGEILERSKAAPFWSCGLYRSNKLATGCIQPTAHKCSTHFVQQYKHSKASFKGKFKFGEYSNLSLYDCNANCSSDCSCVAFAYDDRTASCDVWSRGLSTKRHPIFYKETTQLYFMLADNSSELDNSIFLVVSLVLALGFPLTMFLLIVKELIRSKVDETEVEMLLNELGANGRNKEGKTNRALQFFSLETIAHATNNFAATNKLGEGGFGPVYKGKLHSGQQIAVKRLSSSSGQGLKELKNEALLIAKLQHTNLVRLEGCCLEKEEKMLIYEYMPNKSLDFFLFDAERKNVLDWKKRYNIIEGVGQGLLYLHKYSRLKVIHRDLKASNILLDDDMNPKISDFGLAKIFGRHDSEANTERIVGTYGYMSPEYAMDGIYSTRSDMFSFGVLLLEIITGRKNNSFHSLSGPLSLVAYLITSKLTPFADIREVMSCKHCKAWEAWNEGRALELIDPSLGESYPKDEVMRCIHVSLLCGQDNPVDRPTILDALSMMYSEGNQLPRAKPPAYYFSRSRDEPEIVECELQIFSRNNLSITEMEAR</sequence>
<dbReference type="CDD" id="cd00028">
    <property type="entry name" value="B_lectin"/>
    <property type="match status" value="1"/>
</dbReference>
<evidence type="ECO:0000256" key="3">
    <source>
        <dbReference type="ARBA" id="ARBA00022527"/>
    </source>
</evidence>
<evidence type="ECO:0000256" key="4">
    <source>
        <dbReference type="ARBA" id="ARBA00022553"/>
    </source>
</evidence>
<feature type="signal peptide" evidence="21">
    <location>
        <begin position="1"/>
        <end position="23"/>
    </location>
</feature>
<dbReference type="PIRSF" id="PIRSF000641">
    <property type="entry name" value="SRK"/>
    <property type="match status" value="1"/>
</dbReference>
<reference evidence="25 26" key="1">
    <citation type="submission" date="2015-01" db="EMBL/GenBank/DDBJ databases">
        <title>Genome of allotetraploid Gossypium barbadense reveals genomic plasticity and fiber elongation in cotton evolution.</title>
        <authorList>
            <person name="Chen X."/>
            <person name="Liu X."/>
            <person name="Zhao B."/>
            <person name="Zheng H."/>
            <person name="Hu Y."/>
            <person name="Lu G."/>
            <person name="Yang C."/>
            <person name="Chen J."/>
            <person name="Shan C."/>
            <person name="Zhang L."/>
            <person name="Zhou Y."/>
            <person name="Wang L."/>
            <person name="Guo W."/>
            <person name="Bai Y."/>
            <person name="Ruan J."/>
            <person name="Shangguan X."/>
            <person name="Mao Y."/>
            <person name="Jiang J."/>
            <person name="Zhu Y."/>
            <person name="Lei J."/>
            <person name="Kang H."/>
            <person name="Chen S."/>
            <person name="He X."/>
            <person name="Wang R."/>
            <person name="Wang Y."/>
            <person name="Chen J."/>
            <person name="Wang L."/>
            <person name="Yu S."/>
            <person name="Wang B."/>
            <person name="Wei J."/>
            <person name="Song S."/>
            <person name="Lu X."/>
            <person name="Gao Z."/>
            <person name="Gu W."/>
            <person name="Deng X."/>
            <person name="Ma D."/>
            <person name="Wang S."/>
            <person name="Liang W."/>
            <person name="Fang L."/>
            <person name="Cai C."/>
            <person name="Zhu X."/>
            <person name="Zhou B."/>
            <person name="Zhang Y."/>
            <person name="Chen Z."/>
            <person name="Xu S."/>
            <person name="Zhu R."/>
            <person name="Wang S."/>
            <person name="Zhang T."/>
            <person name="Zhao G."/>
        </authorList>
    </citation>
    <scope>NUCLEOTIDE SEQUENCE [LARGE SCALE GENOMIC DNA]</scope>
    <source>
        <strain evidence="26">cv. Xinhai21</strain>
        <tissue evidence="25">Leaf</tissue>
    </source>
</reference>
<keyword evidence="14" id="KW-1015">Disulfide bond</keyword>
<dbReference type="PROSITE" id="PS50927">
    <property type="entry name" value="BULB_LECTIN"/>
    <property type="match status" value="1"/>
</dbReference>
<evidence type="ECO:0000256" key="5">
    <source>
        <dbReference type="ARBA" id="ARBA00022679"/>
    </source>
</evidence>
<evidence type="ECO:0000256" key="10">
    <source>
        <dbReference type="ARBA" id="ARBA00022777"/>
    </source>
</evidence>
<evidence type="ECO:0000256" key="13">
    <source>
        <dbReference type="ARBA" id="ARBA00023136"/>
    </source>
</evidence>
<keyword evidence="8" id="KW-0430">Lectin</keyword>
<organism evidence="25 26">
    <name type="scientific">Gossypium barbadense</name>
    <name type="common">Sea Island cotton</name>
    <name type="synonym">Hibiscus barbadensis</name>
    <dbReference type="NCBI Taxonomy" id="3634"/>
    <lineage>
        <taxon>Eukaryota</taxon>
        <taxon>Viridiplantae</taxon>
        <taxon>Streptophyta</taxon>
        <taxon>Embryophyta</taxon>
        <taxon>Tracheophyta</taxon>
        <taxon>Spermatophyta</taxon>
        <taxon>Magnoliopsida</taxon>
        <taxon>eudicotyledons</taxon>
        <taxon>Gunneridae</taxon>
        <taxon>Pentapetalae</taxon>
        <taxon>rosids</taxon>
        <taxon>malvids</taxon>
        <taxon>Malvales</taxon>
        <taxon>Malvaceae</taxon>
        <taxon>Malvoideae</taxon>
        <taxon>Gossypium</taxon>
    </lineage>
</organism>
<evidence type="ECO:0000256" key="12">
    <source>
        <dbReference type="ARBA" id="ARBA00022989"/>
    </source>
</evidence>
<evidence type="ECO:0000256" key="8">
    <source>
        <dbReference type="ARBA" id="ARBA00022734"/>
    </source>
</evidence>
<comment type="catalytic activity">
    <reaction evidence="17 19">
        <text>L-threonyl-[protein] + ATP = O-phospho-L-threonyl-[protein] + ADP + H(+)</text>
        <dbReference type="Rhea" id="RHEA:46608"/>
        <dbReference type="Rhea" id="RHEA-COMP:11060"/>
        <dbReference type="Rhea" id="RHEA-COMP:11605"/>
        <dbReference type="ChEBI" id="CHEBI:15378"/>
        <dbReference type="ChEBI" id="CHEBI:30013"/>
        <dbReference type="ChEBI" id="CHEBI:30616"/>
        <dbReference type="ChEBI" id="CHEBI:61977"/>
        <dbReference type="ChEBI" id="CHEBI:456216"/>
        <dbReference type="EC" id="2.7.11.1"/>
    </reaction>
</comment>
<dbReference type="Gene3D" id="3.30.200.20">
    <property type="entry name" value="Phosphorylase Kinase, domain 1"/>
    <property type="match status" value="1"/>
</dbReference>
<evidence type="ECO:0000256" key="9">
    <source>
        <dbReference type="ARBA" id="ARBA00022741"/>
    </source>
</evidence>
<dbReference type="Pfam" id="PF08276">
    <property type="entry name" value="PAN_2"/>
    <property type="match status" value="1"/>
</dbReference>
<evidence type="ECO:0000256" key="2">
    <source>
        <dbReference type="ARBA" id="ARBA00022475"/>
    </source>
</evidence>
<comment type="catalytic activity">
    <reaction evidence="18 19">
        <text>L-seryl-[protein] + ATP = O-phospho-L-seryl-[protein] + ADP + H(+)</text>
        <dbReference type="Rhea" id="RHEA:17989"/>
        <dbReference type="Rhea" id="RHEA-COMP:9863"/>
        <dbReference type="Rhea" id="RHEA-COMP:11604"/>
        <dbReference type="ChEBI" id="CHEBI:15378"/>
        <dbReference type="ChEBI" id="CHEBI:29999"/>
        <dbReference type="ChEBI" id="CHEBI:30616"/>
        <dbReference type="ChEBI" id="CHEBI:83421"/>
        <dbReference type="ChEBI" id="CHEBI:456216"/>
        <dbReference type="EC" id="2.7.11.1"/>
    </reaction>
</comment>
<evidence type="ECO:0000256" key="15">
    <source>
        <dbReference type="ARBA" id="ARBA00023170"/>
    </source>
</evidence>
<dbReference type="SMART" id="SM00108">
    <property type="entry name" value="B_lectin"/>
    <property type="match status" value="1"/>
</dbReference>
<dbReference type="GO" id="GO:0005524">
    <property type="term" value="F:ATP binding"/>
    <property type="evidence" value="ECO:0007669"/>
    <property type="project" value="UniProtKB-KW"/>
</dbReference>
<evidence type="ECO:0000256" key="19">
    <source>
        <dbReference type="PIRNR" id="PIRNR000641"/>
    </source>
</evidence>
<dbReference type="EMBL" id="KZ670330">
    <property type="protein sequence ID" value="PPR83504.1"/>
    <property type="molecule type" value="Genomic_DNA"/>
</dbReference>
<dbReference type="FunFam" id="3.30.200.20:FF:000195">
    <property type="entry name" value="G-type lectin S-receptor-like serine/threonine-protein kinase"/>
    <property type="match status" value="1"/>
</dbReference>
<dbReference type="InterPro" id="IPR001245">
    <property type="entry name" value="Ser-Thr/Tyr_kinase_cat_dom"/>
</dbReference>
<dbReference type="InterPro" id="IPR000719">
    <property type="entry name" value="Prot_kinase_dom"/>
</dbReference>
<keyword evidence="9 19" id="KW-0547">Nucleotide-binding</keyword>
<dbReference type="SUPFAM" id="SSF56112">
    <property type="entry name" value="Protein kinase-like (PK-like)"/>
    <property type="match status" value="1"/>
</dbReference>
<dbReference type="InterPro" id="IPR036426">
    <property type="entry name" value="Bulb-type_lectin_dom_sf"/>
</dbReference>
<evidence type="ECO:0000259" key="22">
    <source>
        <dbReference type="PROSITE" id="PS50011"/>
    </source>
</evidence>
<dbReference type="FunFam" id="1.10.510.10:FF:000060">
    <property type="entry name" value="G-type lectin S-receptor-like serine/threonine-protein kinase"/>
    <property type="match status" value="1"/>
</dbReference>
<dbReference type="Proteomes" id="UP000239757">
    <property type="component" value="Unassembled WGS sequence"/>
</dbReference>
<feature type="domain" description="Bulb-type lectin" evidence="23">
    <location>
        <begin position="28"/>
        <end position="153"/>
    </location>
</feature>
<protein>
    <recommendedName>
        <fullName evidence="19">Receptor-like serine/threonine-protein kinase</fullName>
        <ecNumber evidence="19">2.7.11.1</ecNumber>
    </recommendedName>
</protein>
<comment type="subcellular location">
    <subcellularLocation>
        <location evidence="1">Cell membrane</location>
        <topology evidence="1">Single-pass type I membrane protein</topology>
    </subcellularLocation>
</comment>
<dbReference type="SUPFAM" id="SSF51110">
    <property type="entry name" value="alpha-D-mannose-specific plant lectins"/>
    <property type="match status" value="1"/>
</dbReference>
<evidence type="ECO:0000256" key="6">
    <source>
        <dbReference type="ARBA" id="ARBA00022692"/>
    </source>
</evidence>
<keyword evidence="3 19" id="KW-0723">Serine/threonine-protein kinase</keyword>
<dbReference type="EC" id="2.7.11.1" evidence="19"/>
<evidence type="ECO:0000256" key="21">
    <source>
        <dbReference type="SAM" id="SignalP"/>
    </source>
</evidence>
<evidence type="ECO:0000256" key="17">
    <source>
        <dbReference type="ARBA" id="ARBA00047899"/>
    </source>
</evidence>
<dbReference type="InterPro" id="IPR008271">
    <property type="entry name" value="Ser/Thr_kinase_AS"/>
</dbReference>
<gene>
    <name evidence="25" type="ORF">GOBAR_AA37211</name>
</gene>
<comment type="similarity">
    <text evidence="19">Belongs to the protein kinase superfamily. Ser/Thr protein kinase family.</text>
</comment>
<evidence type="ECO:0000256" key="1">
    <source>
        <dbReference type="ARBA" id="ARBA00004251"/>
    </source>
</evidence>
<dbReference type="PROSITE" id="PS50948">
    <property type="entry name" value="PAN"/>
    <property type="match status" value="1"/>
</dbReference>
<feature type="transmembrane region" description="Helical" evidence="20">
    <location>
        <begin position="399"/>
        <end position="420"/>
    </location>
</feature>
<dbReference type="InterPro" id="IPR003609">
    <property type="entry name" value="Pan_app"/>
</dbReference>
<dbReference type="AlphaFoldDB" id="A0A2P5VXE2"/>
<feature type="domain" description="Protein kinase" evidence="22">
    <location>
        <begin position="470"/>
        <end position="765"/>
    </location>
</feature>
<dbReference type="GO" id="GO:0106310">
    <property type="term" value="F:protein serine kinase activity"/>
    <property type="evidence" value="ECO:0007669"/>
    <property type="project" value="RHEA"/>
</dbReference>
<dbReference type="GO" id="GO:0004674">
    <property type="term" value="F:protein serine/threonine kinase activity"/>
    <property type="evidence" value="ECO:0007669"/>
    <property type="project" value="UniProtKB-KW"/>
</dbReference>